<keyword evidence="2" id="KW-0963">Cytoplasm</keyword>
<dbReference type="InterPro" id="IPR015947">
    <property type="entry name" value="PUA-like_sf"/>
</dbReference>
<dbReference type="Pfam" id="PF10672">
    <property type="entry name" value="Methyltrans_SAM"/>
    <property type="match status" value="1"/>
</dbReference>
<organism evidence="10">
    <name type="scientific">candidate division WOR-3 bacterium</name>
    <dbReference type="NCBI Taxonomy" id="2052148"/>
    <lineage>
        <taxon>Bacteria</taxon>
        <taxon>Bacteria division WOR-3</taxon>
    </lineage>
</organism>
<dbReference type="Pfam" id="PF17785">
    <property type="entry name" value="PUA_3"/>
    <property type="match status" value="1"/>
</dbReference>
<comment type="subcellular location">
    <subcellularLocation>
        <location evidence="1">Cytoplasm</location>
    </subcellularLocation>
</comment>
<evidence type="ECO:0000313" key="11">
    <source>
        <dbReference type="EMBL" id="HFJ53441.1"/>
    </source>
</evidence>
<proteinExistence type="inferred from homology"/>
<evidence type="ECO:0000256" key="4">
    <source>
        <dbReference type="ARBA" id="ARBA00022603"/>
    </source>
</evidence>
<keyword evidence="4 10" id="KW-0489">Methyltransferase</keyword>
<dbReference type="InterPro" id="IPR041532">
    <property type="entry name" value="RlmI-like_PUA"/>
</dbReference>
<keyword evidence="5 10" id="KW-0808">Transferase</keyword>
<dbReference type="Gene3D" id="2.30.130.10">
    <property type="entry name" value="PUA domain"/>
    <property type="match status" value="1"/>
</dbReference>
<dbReference type="InterPro" id="IPR036974">
    <property type="entry name" value="PUA_sf"/>
</dbReference>
<dbReference type="Gene3D" id="3.40.50.150">
    <property type="entry name" value="Vaccinia Virus protein VP39"/>
    <property type="match status" value="1"/>
</dbReference>
<evidence type="ECO:0000256" key="3">
    <source>
        <dbReference type="ARBA" id="ARBA00022552"/>
    </source>
</evidence>
<dbReference type="AlphaFoldDB" id="A0A7C1SMZ0"/>
<dbReference type="SUPFAM" id="SSF53335">
    <property type="entry name" value="S-adenosyl-L-methionine-dependent methyltransferases"/>
    <property type="match status" value="1"/>
</dbReference>
<feature type="domain" description="PUA" evidence="9">
    <location>
        <begin position="4"/>
        <end position="89"/>
    </location>
</feature>
<dbReference type="GO" id="GO:0032259">
    <property type="term" value="P:methylation"/>
    <property type="evidence" value="ECO:0007669"/>
    <property type="project" value="UniProtKB-KW"/>
</dbReference>
<dbReference type="InterPro" id="IPR002478">
    <property type="entry name" value="PUA"/>
</dbReference>
<sequence>MSPAKISITRRKSARGHLWVFADEIRKIEGEPEKGDLVRVYEQGRLIGSGMFNPDSLIRVRLYSFRDEDLDEELLIQRLTAAHRRRQQKLPQEQDFRLVFGESDFLPGLVIDKYGDHFAVQVYAAGFDRRIEMVVSALCRLFPVKAIYEKDDIKLREPEGLERRERLLYGQPDPDLIISENGVRFYVDIAGGQKTGYFFDHRLTRRKVRRLARNRRVLDVFCYTGSFAINAALGGATEVIAVDISSEACRWAERNARLNGVEGRCRFVTADAFEYLQELLACGERFDLVNLDPPAFIKSQKQKPSGIKGYEKINRLALALLKPGGILVSSSCSHYLFWQDLLDVVSNAAAELNRQFVILDRSTQGPDHPVLPQMPESEYLRCLIVQVN</sequence>
<evidence type="ECO:0000256" key="1">
    <source>
        <dbReference type="ARBA" id="ARBA00004496"/>
    </source>
</evidence>
<evidence type="ECO:0000256" key="7">
    <source>
        <dbReference type="ARBA" id="ARBA00022884"/>
    </source>
</evidence>
<protein>
    <submittedName>
        <fullName evidence="10">Class I SAM-dependent rRNA methyltransferase</fullName>
    </submittedName>
</protein>
<evidence type="ECO:0000256" key="2">
    <source>
        <dbReference type="ARBA" id="ARBA00022490"/>
    </source>
</evidence>
<dbReference type="CDD" id="cd21153">
    <property type="entry name" value="PUA_RlmI"/>
    <property type="match status" value="1"/>
</dbReference>
<keyword evidence="3" id="KW-0698">rRNA processing</keyword>
<evidence type="ECO:0000256" key="8">
    <source>
        <dbReference type="ARBA" id="ARBA00038091"/>
    </source>
</evidence>
<reference evidence="10" key="1">
    <citation type="journal article" date="2020" name="mSystems">
        <title>Genome- and Community-Level Interaction Insights into Carbon Utilization and Element Cycling Functions of Hydrothermarchaeota in Hydrothermal Sediment.</title>
        <authorList>
            <person name="Zhou Z."/>
            <person name="Liu Y."/>
            <person name="Xu W."/>
            <person name="Pan J."/>
            <person name="Luo Z.H."/>
            <person name="Li M."/>
        </authorList>
    </citation>
    <scope>NUCLEOTIDE SEQUENCE [LARGE SCALE GENOMIC DNA]</scope>
    <source>
        <strain evidence="10">SpSt-265</strain>
        <strain evidence="11">SpSt-465</strain>
    </source>
</reference>
<keyword evidence="6" id="KW-0949">S-adenosyl-L-methionine</keyword>
<dbReference type="InterPro" id="IPR029063">
    <property type="entry name" value="SAM-dependent_MTases_sf"/>
</dbReference>
<evidence type="ECO:0000259" key="9">
    <source>
        <dbReference type="SMART" id="SM00359"/>
    </source>
</evidence>
<dbReference type="CDD" id="cd11572">
    <property type="entry name" value="RlmI_M_like"/>
    <property type="match status" value="1"/>
</dbReference>
<dbReference type="CDD" id="cd02440">
    <property type="entry name" value="AdoMet_MTases"/>
    <property type="match status" value="1"/>
</dbReference>
<dbReference type="PANTHER" id="PTHR42873:SF1">
    <property type="entry name" value="S-ADENOSYLMETHIONINE-DEPENDENT METHYLTRANSFERASE DOMAIN-CONTAINING PROTEIN"/>
    <property type="match status" value="1"/>
</dbReference>
<evidence type="ECO:0000256" key="5">
    <source>
        <dbReference type="ARBA" id="ARBA00022679"/>
    </source>
</evidence>
<evidence type="ECO:0000256" key="6">
    <source>
        <dbReference type="ARBA" id="ARBA00022691"/>
    </source>
</evidence>
<dbReference type="Gene3D" id="3.30.750.80">
    <property type="entry name" value="RNA methyltransferase domain (HRMD) like"/>
    <property type="match status" value="1"/>
</dbReference>
<keyword evidence="7" id="KW-0694">RNA-binding</keyword>
<dbReference type="InterPro" id="IPR019614">
    <property type="entry name" value="SAM-dep_methyl-trfase"/>
</dbReference>
<dbReference type="GO" id="GO:0008168">
    <property type="term" value="F:methyltransferase activity"/>
    <property type="evidence" value="ECO:0007669"/>
    <property type="project" value="UniProtKB-KW"/>
</dbReference>
<dbReference type="EMBL" id="DSTU01000003">
    <property type="protein sequence ID" value="HFJ53441.1"/>
    <property type="molecule type" value="Genomic_DNA"/>
</dbReference>
<accession>A0A7C1SMZ0</accession>
<dbReference type="GO" id="GO:0005737">
    <property type="term" value="C:cytoplasm"/>
    <property type="evidence" value="ECO:0007669"/>
    <property type="project" value="UniProtKB-SubCell"/>
</dbReference>
<dbReference type="PROSITE" id="PS50890">
    <property type="entry name" value="PUA"/>
    <property type="match status" value="1"/>
</dbReference>
<dbReference type="EMBL" id="DSLG01000003">
    <property type="protein sequence ID" value="HEA86870.1"/>
    <property type="molecule type" value="Genomic_DNA"/>
</dbReference>
<name>A0A7C1SMZ0_UNCW3</name>
<comment type="caution">
    <text evidence="10">The sequence shown here is derived from an EMBL/GenBank/DDBJ whole genome shotgun (WGS) entry which is preliminary data.</text>
</comment>
<dbReference type="SMART" id="SM00359">
    <property type="entry name" value="PUA"/>
    <property type="match status" value="1"/>
</dbReference>
<dbReference type="GO" id="GO:0003723">
    <property type="term" value="F:RNA binding"/>
    <property type="evidence" value="ECO:0007669"/>
    <property type="project" value="UniProtKB-KW"/>
</dbReference>
<comment type="similarity">
    <text evidence="8">Belongs to the methyltransferase superfamily. RlmI family.</text>
</comment>
<gene>
    <name evidence="10" type="ORF">ENP94_02545</name>
    <name evidence="11" type="ORF">ENS16_01960</name>
</gene>
<dbReference type="SUPFAM" id="SSF88697">
    <property type="entry name" value="PUA domain-like"/>
    <property type="match status" value="1"/>
</dbReference>
<evidence type="ECO:0000313" key="10">
    <source>
        <dbReference type="EMBL" id="HEA86870.1"/>
    </source>
</evidence>
<dbReference type="PANTHER" id="PTHR42873">
    <property type="entry name" value="RIBOSOMAL RNA LARGE SUBUNIT METHYLTRANSFERASE"/>
    <property type="match status" value="1"/>
</dbReference>
<dbReference type="GO" id="GO:0006364">
    <property type="term" value="P:rRNA processing"/>
    <property type="evidence" value="ECO:0007669"/>
    <property type="project" value="UniProtKB-KW"/>
</dbReference>